<protein>
    <submittedName>
        <fullName evidence="1">Uncharacterized protein</fullName>
    </submittedName>
</protein>
<evidence type="ECO:0000313" key="2">
    <source>
        <dbReference type="Proteomes" id="UP001372834"/>
    </source>
</evidence>
<comment type="caution">
    <text evidence="1">The sequence shown here is derived from an EMBL/GenBank/DDBJ whole genome shotgun (WGS) entry which is preliminary data.</text>
</comment>
<proteinExistence type="predicted"/>
<dbReference type="Proteomes" id="UP001372834">
    <property type="component" value="Unassembled WGS sequence"/>
</dbReference>
<gene>
    <name evidence="1" type="ORF">RUM43_009859</name>
</gene>
<accession>A0AAN8PJT1</accession>
<organism evidence="1 2">
    <name type="scientific">Polyplax serrata</name>
    <name type="common">Common mouse louse</name>
    <dbReference type="NCBI Taxonomy" id="468196"/>
    <lineage>
        <taxon>Eukaryota</taxon>
        <taxon>Metazoa</taxon>
        <taxon>Ecdysozoa</taxon>
        <taxon>Arthropoda</taxon>
        <taxon>Hexapoda</taxon>
        <taxon>Insecta</taxon>
        <taxon>Pterygota</taxon>
        <taxon>Neoptera</taxon>
        <taxon>Paraneoptera</taxon>
        <taxon>Psocodea</taxon>
        <taxon>Troctomorpha</taxon>
        <taxon>Phthiraptera</taxon>
        <taxon>Anoplura</taxon>
        <taxon>Polyplacidae</taxon>
        <taxon>Polyplax</taxon>
    </lineage>
</organism>
<dbReference type="EMBL" id="JAWJWE010000004">
    <property type="protein sequence ID" value="KAK6636201.1"/>
    <property type="molecule type" value="Genomic_DNA"/>
</dbReference>
<dbReference type="AlphaFoldDB" id="A0AAN8PJT1"/>
<evidence type="ECO:0000313" key="1">
    <source>
        <dbReference type="EMBL" id="KAK6636201.1"/>
    </source>
</evidence>
<sequence>MDANILNRLNEETAREWNLSQGTPDITEMEALTTFPELRAKVNPNKEKAKKQQIKEVMCPACRRPSLPHLFEEFIIEERTKLIRDSNLCLNCFMVNDPQIIC</sequence>
<reference evidence="1 2" key="1">
    <citation type="submission" date="2023-10" db="EMBL/GenBank/DDBJ databases">
        <title>Genomes of two closely related lineages of the louse Polyplax serrata with different host specificities.</title>
        <authorList>
            <person name="Martinu J."/>
            <person name="Tarabai H."/>
            <person name="Stefka J."/>
            <person name="Hypsa V."/>
        </authorList>
    </citation>
    <scope>NUCLEOTIDE SEQUENCE [LARGE SCALE GENOMIC DNA]</scope>
    <source>
        <strain evidence="1">HR10_N</strain>
    </source>
</reference>
<name>A0AAN8PJT1_POLSC</name>